<organism evidence="1 2">
    <name type="scientific">Nephila pilipes</name>
    <name type="common">Giant wood spider</name>
    <name type="synonym">Nephila maculata</name>
    <dbReference type="NCBI Taxonomy" id="299642"/>
    <lineage>
        <taxon>Eukaryota</taxon>
        <taxon>Metazoa</taxon>
        <taxon>Ecdysozoa</taxon>
        <taxon>Arthropoda</taxon>
        <taxon>Chelicerata</taxon>
        <taxon>Arachnida</taxon>
        <taxon>Araneae</taxon>
        <taxon>Araneomorphae</taxon>
        <taxon>Entelegynae</taxon>
        <taxon>Araneoidea</taxon>
        <taxon>Nephilidae</taxon>
        <taxon>Nephila</taxon>
    </lineage>
</organism>
<reference evidence="1" key="1">
    <citation type="submission" date="2020-08" db="EMBL/GenBank/DDBJ databases">
        <title>Multicomponent nature underlies the extraordinary mechanical properties of spider dragline silk.</title>
        <authorList>
            <person name="Kono N."/>
            <person name="Nakamura H."/>
            <person name="Mori M."/>
            <person name="Yoshida Y."/>
            <person name="Ohtoshi R."/>
            <person name="Malay A.D."/>
            <person name="Moran D.A.P."/>
            <person name="Tomita M."/>
            <person name="Numata K."/>
            <person name="Arakawa K."/>
        </authorList>
    </citation>
    <scope>NUCLEOTIDE SEQUENCE</scope>
</reference>
<accession>A0A8X6JDM2</accession>
<proteinExistence type="predicted"/>
<evidence type="ECO:0000313" key="1">
    <source>
        <dbReference type="EMBL" id="GFS61547.1"/>
    </source>
</evidence>
<gene>
    <name evidence="1" type="ORF">NPIL_416431</name>
</gene>
<name>A0A8X6JDM2_NEPPI</name>
<sequence>MGSTVVFSEHIHYCTSRELFACSVFPAWAVRPSLSHLYAGQTTTKRLMIAQTNVLQNFLKNLKCLLRRLLEEWGVNRCFYSGAIPYLMAVLPARFPAWAVLVPGSPGKGSPNLTIWTRS</sequence>
<dbReference type="AlphaFoldDB" id="A0A8X6JDM2"/>
<comment type="caution">
    <text evidence="1">The sequence shown here is derived from an EMBL/GenBank/DDBJ whole genome shotgun (WGS) entry which is preliminary data.</text>
</comment>
<protein>
    <submittedName>
        <fullName evidence="1">Uncharacterized protein</fullName>
    </submittedName>
</protein>
<keyword evidence="2" id="KW-1185">Reference proteome</keyword>
<evidence type="ECO:0000313" key="2">
    <source>
        <dbReference type="Proteomes" id="UP000887013"/>
    </source>
</evidence>
<dbReference type="Proteomes" id="UP000887013">
    <property type="component" value="Unassembled WGS sequence"/>
</dbReference>
<dbReference type="EMBL" id="BMAW01047559">
    <property type="protein sequence ID" value="GFS61547.1"/>
    <property type="molecule type" value="Genomic_DNA"/>
</dbReference>